<evidence type="ECO:0000313" key="1">
    <source>
        <dbReference type="EMBL" id="KAK6781781.1"/>
    </source>
</evidence>
<evidence type="ECO:0000313" key="2">
    <source>
        <dbReference type="Proteomes" id="UP001371456"/>
    </source>
</evidence>
<comment type="caution">
    <text evidence="1">The sequence shown here is derived from an EMBL/GenBank/DDBJ whole genome shotgun (WGS) entry which is preliminary data.</text>
</comment>
<keyword evidence="2" id="KW-1185">Reference proteome</keyword>
<accession>A0AAN8Y7Q0</accession>
<dbReference type="AlphaFoldDB" id="A0AAN8Y7Q0"/>
<dbReference type="Proteomes" id="UP001371456">
    <property type="component" value="Unassembled WGS sequence"/>
</dbReference>
<protein>
    <submittedName>
        <fullName evidence="1">Uncharacterized protein</fullName>
    </submittedName>
</protein>
<organism evidence="1 2">
    <name type="scientific">Solanum bulbocastanum</name>
    <name type="common">Wild potato</name>
    <dbReference type="NCBI Taxonomy" id="147425"/>
    <lineage>
        <taxon>Eukaryota</taxon>
        <taxon>Viridiplantae</taxon>
        <taxon>Streptophyta</taxon>
        <taxon>Embryophyta</taxon>
        <taxon>Tracheophyta</taxon>
        <taxon>Spermatophyta</taxon>
        <taxon>Magnoliopsida</taxon>
        <taxon>eudicotyledons</taxon>
        <taxon>Gunneridae</taxon>
        <taxon>Pentapetalae</taxon>
        <taxon>asterids</taxon>
        <taxon>lamiids</taxon>
        <taxon>Solanales</taxon>
        <taxon>Solanaceae</taxon>
        <taxon>Solanoideae</taxon>
        <taxon>Solaneae</taxon>
        <taxon>Solanum</taxon>
    </lineage>
</organism>
<proteinExistence type="predicted"/>
<gene>
    <name evidence="1" type="ORF">RDI58_019577</name>
</gene>
<name>A0AAN8Y7Q0_SOLBU</name>
<reference evidence="1 2" key="1">
    <citation type="submission" date="2024-02" db="EMBL/GenBank/DDBJ databases">
        <title>de novo genome assembly of Solanum bulbocastanum strain 11H21.</title>
        <authorList>
            <person name="Hosaka A.J."/>
        </authorList>
    </citation>
    <scope>NUCLEOTIDE SEQUENCE [LARGE SCALE GENOMIC DNA]</scope>
    <source>
        <tissue evidence="1">Young leaves</tissue>
    </source>
</reference>
<dbReference type="EMBL" id="JBANQN010000008">
    <property type="protein sequence ID" value="KAK6781781.1"/>
    <property type="molecule type" value="Genomic_DNA"/>
</dbReference>
<sequence>MAVSIRITRDFEDEEQNLEKEFRLFMEFLDSVSHV</sequence>